<dbReference type="GO" id="GO:0003941">
    <property type="term" value="F:L-serine ammonia-lyase activity"/>
    <property type="evidence" value="ECO:0007669"/>
    <property type="project" value="TreeGrafter"/>
</dbReference>
<comment type="cofactor">
    <cofactor evidence="1">
        <name>Ca(2+)</name>
        <dbReference type="ChEBI" id="CHEBI:29108"/>
    </cofactor>
</comment>
<proteinExistence type="inferred from homology"/>
<evidence type="ECO:0000313" key="11">
    <source>
        <dbReference type="EMBL" id="CEM23716.1"/>
    </source>
</evidence>
<dbReference type="Pfam" id="PF00291">
    <property type="entry name" value="PALP"/>
    <property type="match status" value="1"/>
</dbReference>
<evidence type="ECO:0000256" key="8">
    <source>
        <dbReference type="ARBA" id="ARBA00023239"/>
    </source>
</evidence>
<organism evidence="11">
    <name type="scientific">Chromera velia CCMP2878</name>
    <dbReference type="NCBI Taxonomy" id="1169474"/>
    <lineage>
        <taxon>Eukaryota</taxon>
        <taxon>Sar</taxon>
        <taxon>Alveolata</taxon>
        <taxon>Colpodellida</taxon>
        <taxon>Chromeraceae</taxon>
        <taxon>Chromera</taxon>
    </lineage>
</organism>
<feature type="domain" description="Tryptophan synthase beta chain-like PALP" evidence="10">
    <location>
        <begin position="82"/>
        <end position="355"/>
    </location>
</feature>
<dbReference type="PANTHER" id="PTHR43050:SF1">
    <property type="entry name" value="SERINE RACEMASE"/>
    <property type="match status" value="1"/>
</dbReference>
<dbReference type="GO" id="GO:0070179">
    <property type="term" value="P:D-serine biosynthetic process"/>
    <property type="evidence" value="ECO:0007669"/>
    <property type="project" value="TreeGrafter"/>
</dbReference>
<evidence type="ECO:0000259" key="10">
    <source>
        <dbReference type="Pfam" id="PF00291"/>
    </source>
</evidence>
<evidence type="ECO:0000256" key="2">
    <source>
        <dbReference type="ARBA" id="ARBA00001933"/>
    </source>
</evidence>
<gene>
    <name evidence="11" type="ORF">Cvel_4206</name>
</gene>
<dbReference type="SUPFAM" id="SSF53686">
    <property type="entry name" value="Tryptophan synthase beta subunit-like PLP-dependent enzymes"/>
    <property type="match status" value="1"/>
</dbReference>
<dbReference type="GO" id="GO:0005524">
    <property type="term" value="F:ATP binding"/>
    <property type="evidence" value="ECO:0007669"/>
    <property type="project" value="TreeGrafter"/>
</dbReference>
<accession>A0A0G4G642</accession>
<comment type="cofactor">
    <cofactor evidence="3">
        <name>Mn(2+)</name>
        <dbReference type="ChEBI" id="CHEBI:29035"/>
    </cofactor>
</comment>
<dbReference type="InterPro" id="IPR001926">
    <property type="entry name" value="TrpB-like_PALP"/>
</dbReference>
<dbReference type="EMBL" id="CDMZ01000904">
    <property type="protein sequence ID" value="CEM23716.1"/>
    <property type="molecule type" value="Genomic_DNA"/>
</dbReference>
<dbReference type="GO" id="GO:0000287">
    <property type="term" value="F:magnesium ion binding"/>
    <property type="evidence" value="ECO:0007669"/>
    <property type="project" value="TreeGrafter"/>
</dbReference>
<dbReference type="GO" id="GO:0030170">
    <property type="term" value="F:pyridoxal phosphate binding"/>
    <property type="evidence" value="ECO:0007669"/>
    <property type="project" value="InterPro"/>
</dbReference>
<dbReference type="PhylomeDB" id="A0A0G4G642"/>
<dbReference type="CDD" id="cd01562">
    <property type="entry name" value="Thr-dehyd"/>
    <property type="match status" value="1"/>
</dbReference>
<comment type="cofactor">
    <cofactor evidence="2">
        <name>pyridoxal 5'-phosphate</name>
        <dbReference type="ChEBI" id="CHEBI:597326"/>
    </cofactor>
</comment>
<comment type="similarity">
    <text evidence="5">Belongs to the serine/threonine dehydratase family.</text>
</comment>
<keyword evidence="6" id="KW-0460">Magnesium</keyword>
<evidence type="ECO:0000256" key="7">
    <source>
        <dbReference type="ARBA" id="ARBA00022898"/>
    </source>
</evidence>
<keyword evidence="7" id="KW-0663">Pyridoxal phosphate</keyword>
<feature type="compositionally biased region" description="Low complexity" evidence="9">
    <location>
        <begin position="1"/>
        <end position="19"/>
    </location>
</feature>
<name>A0A0G4G642_9ALVE</name>
<dbReference type="AlphaFoldDB" id="A0A0G4G642"/>
<dbReference type="FunFam" id="3.40.50.1100:FF:000005">
    <property type="entry name" value="Threonine dehydratase catabolic"/>
    <property type="match status" value="1"/>
</dbReference>
<evidence type="ECO:0000256" key="5">
    <source>
        <dbReference type="ARBA" id="ARBA00010869"/>
    </source>
</evidence>
<sequence length="425" mass="45645">MNGHSSSLRPPSSSSSSVSIEGIKEASSSVSIEGIKEAADRIRPFVHRTPLLRCSFLENSILGAAALVGGGGAAVNGSADEREGPGVFFKCENLQKVGAFKIRGACNAVSLLKQENPETAAVVTHSSGNHAQALALAARLHGLRALVVMPKDSPKVKVAAVEGYGGEITFCEPNQQAREDTADLLLKKHGGTFIHPYDDTRVVCGQGTVGLEIAQDLKGLDAVVIPVGGGGLLSGTAVAIKALTPTTRVIAAEPVNADDAKRSFEAGEKKLNEAPPQTVADGLKTNLGDVTWPLIRQTVDEVISVSESEILSALRLVMERMKLVIEPSAAVGVAACLRPEFAERGYKRVCVVLCGEEEDDEEEKKEKEEEGKGSFLEKIEGGDGLRTQSRIDVKAEGREEEDEEEEEEEKEEDYWYNPRYFHRKL</sequence>
<dbReference type="Gene3D" id="3.40.50.1100">
    <property type="match status" value="2"/>
</dbReference>
<dbReference type="InterPro" id="IPR000634">
    <property type="entry name" value="Ser/Thr_deHydtase_PyrdxlP-BS"/>
</dbReference>
<evidence type="ECO:0000256" key="3">
    <source>
        <dbReference type="ARBA" id="ARBA00001936"/>
    </source>
</evidence>
<dbReference type="PANTHER" id="PTHR43050">
    <property type="entry name" value="SERINE / THREONINE RACEMASE FAMILY MEMBER"/>
    <property type="match status" value="1"/>
</dbReference>
<keyword evidence="8" id="KW-0456">Lyase</keyword>
<feature type="compositionally biased region" description="Basic and acidic residues" evidence="9">
    <location>
        <begin position="364"/>
        <end position="397"/>
    </location>
</feature>
<dbReference type="FunFam" id="3.40.50.1100:FF:000007">
    <property type="entry name" value="L-threonine dehydratase catabolic TdcB"/>
    <property type="match status" value="1"/>
</dbReference>
<dbReference type="PROSITE" id="PS00165">
    <property type="entry name" value="DEHYDRATASE_SER_THR"/>
    <property type="match status" value="1"/>
</dbReference>
<evidence type="ECO:0000256" key="6">
    <source>
        <dbReference type="ARBA" id="ARBA00022842"/>
    </source>
</evidence>
<evidence type="ECO:0000256" key="9">
    <source>
        <dbReference type="SAM" id="MobiDB-lite"/>
    </source>
</evidence>
<feature type="region of interest" description="Disordered" evidence="9">
    <location>
        <begin position="1"/>
        <end position="20"/>
    </location>
</feature>
<feature type="compositionally biased region" description="Acidic residues" evidence="9">
    <location>
        <begin position="398"/>
        <end position="414"/>
    </location>
</feature>
<reference evidence="11" key="1">
    <citation type="submission" date="2014-11" db="EMBL/GenBank/DDBJ databases">
        <authorList>
            <person name="Otto D Thomas"/>
            <person name="Naeem Raeece"/>
        </authorList>
    </citation>
    <scope>NUCLEOTIDE SEQUENCE</scope>
</reference>
<evidence type="ECO:0000256" key="1">
    <source>
        <dbReference type="ARBA" id="ARBA00001913"/>
    </source>
</evidence>
<dbReference type="GO" id="GO:0030378">
    <property type="term" value="F:serine racemase activity"/>
    <property type="evidence" value="ECO:0007669"/>
    <property type="project" value="TreeGrafter"/>
</dbReference>
<comment type="cofactor">
    <cofactor evidence="4">
        <name>Mg(2+)</name>
        <dbReference type="ChEBI" id="CHEBI:18420"/>
    </cofactor>
</comment>
<protein>
    <recommendedName>
        <fullName evidence="10">Tryptophan synthase beta chain-like PALP domain-containing protein</fullName>
    </recommendedName>
</protein>
<dbReference type="GO" id="GO:0018114">
    <property type="term" value="F:threonine racemase activity"/>
    <property type="evidence" value="ECO:0007669"/>
    <property type="project" value="TreeGrafter"/>
</dbReference>
<feature type="region of interest" description="Disordered" evidence="9">
    <location>
        <begin position="358"/>
        <end position="425"/>
    </location>
</feature>
<evidence type="ECO:0000256" key="4">
    <source>
        <dbReference type="ARBA" id="ARBA00001946"/>
    </source>
</evidence>
<dbReference type="VEuPathDB" id="CryptoDB:Cvel_4206"/>
<dbReference type="InterPro" id="IPR036052">
    <property type="entry name" value="TrpB-like_PALP_sf"/>
</dbReference>